<dbReference type="GO" id="GO:0004930">
    <property type="term" value="F:G protein-coupled receptor activity"/>
    <property type="evidence" value="ECO:0007669"/>
    <property type="project" value="UniProtKB-KW"/>
</dbReference>
<feature type="transmembrane region" description="Helical" evidence="9">
    <location>
        <begin position="243"/>
        <end position="261"/>
    </location>
</feature>
<dbReference type="InterPro" id="IPR000276">
    <property type="entry name" value="GPCR_Rhodpsn"/>
</dbReference>
<feature type="transmembrane region" description="Helical" evidence="9">
    <location>
        <begin position="281"/>
        <end position="307"/>
    </location>
</feature>
<evidence type="ECO:0000256" key="4">
    <source>
        <dbReference type="ARBA" id="ARBA00023040"/>
    </source>
</evidence>
<dbReference type="PRINTS" id="PR00237">
    <property type="entry name" value="GPCRRHODOPSN"/>
</dbReference>
<comment type="subcellular location">
    <subcellularLocation>
        <location evidence="1">Membrane</location>
        <topology evidence="1">Multi-pass membrane protein</topology>
    </subcellularLocation>
</comment>
<comment type="caution">
    <text evidence="11">The sequence shown here is derived from an EMBL/GenBank/DDBJ whole genome shotgun (WGS) entry which is preliminary data.</text>
</comment>
<sequence>MLANMTSKLNGTRPMSSCFNPSEVRIRKTIIYCLICAVSLVGNSFIGIVVLKMKALKRPISVFIVNMAMSDLSFTIFLIPKQLVTGTWLISGPLGKVLCKLYFFSVEVSNVVSIQTLFLIAADRFGAVFFHLRYPVISSKQCRFFILATWIIAMAFNCPNLISFKLVRNPKGLACKPKWSDAFGGSFSYESYASARFTVFWHVPLVLISVLYVAIAFKVKSQKTPGEESINSREQRLRREKNVLRMSVAIVMTFAVCWLPISISQLLRYHSSSSTMISSCAFQYIMIIAVFLASSNCAINPFICFLFSENYNVMRKLV</sequence>
<dbReference type="EMBL" id="CALNXJ010000022">
    <property type="protein sequence ID" value="CAH3126634.1"/>
    <property type="molecule type" value="Genomic_DNA"/>
</dbReference>
<keyword evidence="3 9" id="KW-1133">Transmembrane helix</keyword>
<keyword evidence="4 8" id="KW-0297">G-protein coupled receptor</keyword>
<dbReference type="PANTHER" id="PTHR24243:SF208">
    <property type="entry name" value="PYROKININ-1 RECEPTOR"/>
    <property type="match status" value="1"/>
</dbReference>
<dbReference type="InterPro" id="IPR017452">
    <property type="entry name" value="GPCR_Rhodpsn_7TM"/>
</dbReference>
<evidence type="ECO:0000256" key="7">
    <source>
        <dbReference type="ARBA" id="ARBA00023224"/>
    </source>
</evidence>
<feature type="domain" description="G-protein coupled receptors family 1 profile" evidence="10">
    <location>
        <begin position="42"/>
        <end position="304"/>
    </location>
</feature>
<evidence type="ECO:0000256" key="5">
    <source>
        <dbReference type="ARBA" id="ARBA00023136"/>
    </source>
</evidence>
<evidence type="ECO:0000256" key="9">
    <source>
        <dbReference type="SAM" id="Phobius"/>
    </source>
</evidence>
<feature type="transmembrane region" description="Helical" evidence="9">
    <location>
        <begin position="111"/>
        <end position="132"/>
    </location>
</feature>
<organism evidence="11 12">
    <name type="scientific">Pocillopora meandrina</name>
    <dbReference type="NCBI Taxonomy" id="46732"/>
    <lineage>
        <taxon>Eukaryota</taxon>
        <taxon>Metazoa</taxon>
        <taxon>Cnidaria</taxon>
        <taxon>Anthozoa</taxon>
        <taxon>Hexacorallia</taxon>
        <taxon>Scleractinia</taxon>
        <taxon>Astrocoeniina</taxon>
        <taxon>Pocilloporidae</taxon>
        <taxon>Pocillopora</taxon>
    </lineage>
</organism>
<dbReference type="GO" id="GO:0016020">
    <property type="term" value="C:membrane"/>
    <property type="evidence" value="ECO:0007669"/>
    <property type="project" value="UniProtKB-SubCell"/>
</dbReference>
<feature type="transmembrane region" description="Helical" evidence="9">
    <location>
        <begin position="72"/>
        <end position="91"/>
    </location>
</feature>
<protein>
    <recommendedName>
        <fullName evidence="10">G-protein coupled receptors family 1 profile domain-containing protein</fullName>
    </recommendedName>
</protein>
<evidence type="ECO:0000256" key="8">
    <source>
        <dbReference type="RuleBase" id="RU000688"/>
    </source>
</evidence>
<evidence type="ECO:0000256" key="2">
    <source>
        <dbReference type="ARBA" id="ARBA00022692"/>
    </source>
</evidence>
<evidence type="ECO:0000256" key="3">
    <source>
        <dbReference type="ARBA" id="ARBA00022989"/>
    </source>
</evidence>
<evidence type="ECO:0000313" key="11">
    <source>
        <dbReference type="EMBL" id="CAH3126634.1"/>
    </source>
</evidence>
<evidence type="ECO:0000256" key="1">
    <source>
        <dbReference type="ARBA" id="ARBA00004141"/>
    </source>
</evidence>
<dbReference type="SUPFAM" id="SSF81321">
    <property type="entry name" value="Family A G protein-coupled receptor-like"/>
    <property type="match status" value="1"/>
</dbReference>
<reference evidence="11 12" key="1">
    <citation type="submission" date="2022-05" db="EMBL/GenBank/DDBJ databases">
        <authorList>
            <consortium name="Genoscope - CEA"/>
            <person name="William W."/>
        </authorList>
    </citation>
    <scope>NUCLEOTIDE SEQUENCE [LARGE SCALE GENOMIC DNA]</scope>
</reference>
<dbReference type="PROSITE" id="PS50262">
    <property type="entry name" value="G_PROTEIN_RECEP_F1_2"/>
    <property type="match status" value="1"/>
</dbReference>
<evidence type="ECO:0000256" key="6">
    <source>
        <dbReference type="ARBA" id="ARBA00023170"/>
    </source>
</evidence>
<proteinExistence type="inferred from homology"/>
<evidence type="ECO:0000313" key="12">
    <source>
        <dbReference type="Proteomes" id="UP001159428"/>
    </source>
</evidence>
<feature type="transmembrane region" description="Helical" evidence="9">
    <location>
        <begin position="29"/>
        <end position="51"/>
    </location>
</feature>
<feature type="transmembrane region" description="Helical" evidence="9">
    <location>
        <begin position="144"/>
        <end position="162"/>
    </location>
</feature>
<dbReference type="Pfam" id="PF00001">
    <property type="entry name" value="7tm_1"/>
    <property type="match status" value="1"/>
</dbReference>
<keyword evidence="5 9" id="KW-0472">Membrane</keyword>
<dbReference type="AlphaFoldDB" id="A0AAU9WVC2"/>
<dbReference type="Gene3D" id="1.20.1070.10">
    <property type="entry name" value="Rhodopsin 7-helix transmembrane proteins"/>
    <property type="match status" value="1"/>
</dbReference>
<dbReference type="PROSITE" id="PS00237">
    <property type="entry name" value="G_PROTEIN_RECEP_F1_1"/>
    <property type="match status" value="1"/>
</dbReference>
<feature type="transmembrane region" description="Helical" evidence="9">
    <location>
        <begin position="199"/>
        <end position="217"/>
    </location>
</feature>
<name>A0AAU9WVC2_9CNID</name>
<comment type="similarity">
    <text evidence="8">Belongs to the G-protein coupled receptor 1 family.</text>
</comment>
<dbReference type="CDD" id="cd00637">
    <property type="entry name" value="7tm_classA_rhodopsin-like"/>
    <property type="match status" value="1"/>
</dbReference>
<keyword evidence="6 8" id="KW-0675">Receptor</keyword>
<keyword evidence="12" id="KW-1185">Reference proteome</keyword>
<dbReference type="PANTHER" id="PTHR24243">
    <property type="entry name" value="G-PROTEIN COUPLED RECEPTOR"/>
    <property type="match status" value="1"/>
</dbReference>
<keyword evidence="2 8" id="KW-0812">Transmembrane</keyword>
<evidence type="ECO:0000259" key="10">
    <source>
        <dbReference type="PROSITE" id="PS50262"/>
    </source>
</evidence>
<accession>A0AAU9WVC2</accession>
<gene>
    <name evidence="11" type="ORF">PMEA_00012565</name>
</gene>
<dbReference type="Proteomes" id="UP001159428">
    <property type="component" value="Unassembled WGS sequence"/>
</dbReference>
<keyword evidence="7 8" id="KW-0807">Transducer</keyword>